<evidence type="ECO:0000313" key="1">
    <source>
        <dbReference type="EMBL" id="MBV2130342.1"/>
    </source>
</evidence>
<reference evidence="1 2" key="1">
    <citation type="submission" date="2021-06" db="EMBL/GenBank/DDBJ databases">
        <title>Rheinheimera indica sp. nov., isolated from deep-sea sediment.</title>
        <authorList>
            <person name="Wang Z."/>
            <person name="Zhang X.-Y."/>
        </authorList>
    </citation>
    <scope>NUCLEOTIDE SEQUENCE [LARGE SCALE GENOMIC DNA]</scope>
    <source>
        <strain evidence="1 2">SM2107</strain>
    </source>
</reference>
<sequence>MKIQNEIRVLRGAVVACLALSAVILTTGMKAENHGHFETLSVERLNIIEADGTVKMLLTNTARFPVTEEVNGKVLNEDRKKRSGMLFFNEEGTEAGGFIYDGSKNEQGHSAGMSLTFDKYNGDQVMQLLTVDEKRGDRRIVRSGLTFNDRPEFETQDRTREIMRELATISNRAERQAKIAEYEQQGLIGGAPRILLGKTASQNNGLFLFAKDGSPRAMFYVDENDEVQLQFINSKGEVTHTWSGNDAK</sequence>
<gene>
    <name evidence="1" type="ORF">KQY15_14700</name>
</gene>
<protein>
    <submittedName>
        <fullName evidence="1">Uncharacterized protein</fullName>
    </submittedName>
</protein>
<accession>A0ABS6MNF7</accession>
<evidence type="ECO:0000313" key="2">
    <source>
        <dbReference type="Proteomes" id="UP000704611"/>
    </source>
</evidence>
<proteinExistence type="predicted"/>
<dbReference type="Proteomes" id="UP000704611">
    <property type="component" value="Unassembled WGS sequence"/>
</dbReference>
<comment type="caution">
    <text evidence="1">The sequence shown here is derived from an EMBL/GenBank/DDBJ whole genome shotgun (WGS) entry which is preliminary data.</text>
</comment>
<dbReference type="EMBL" id="JAHRID010000007">
    <property type="protein sequence ID" value="MBV2130342.1"/>
    <property type="molecule type" value="Genomic_DNA"/>
</dbReference>
<keyword evidence="2" id="KW-1185">Reference proteome</keyword>
<dbReference type="RefSeq" id="WP_217670475.1">
    <property type="nucleotide sequence ID" value="NZ_JAHRID010000007.1"/>
</dbReference>
<organism evidence="1 2">
    <name type="scientific">Arsukibacterium indicum</name>
    <dbReference type="NCBI Taxonomy" id="2848612"/>
    <lineage>
        <taxon>Bacteria</taxon>
        <taxon>Pseudomonadati</taxon>
        <taxon>Pseudomonadota</taxon>
        <taxon>Gammaproteobacteria</taxon>
        <taxon>Chromatiales</taxon>
        <taxon>Chromatiaceae</taxon>
        <taxon>Arsukibacterium</taxon>
    </lineage>
</organism>
<name>A0ABS6MNF7_9GAMM</name>